<evidence type="ECO:0000259" key="7">
    <source>
        <dbReference type="Pfam" id="PF08240"/>
    </source>
</evidence>
<dbReference type="InterPro" id="IPR013154">
    <property type="entry name" value="ADH-like_N"/>
</dbReference>
<dbReference type="InterPro" id="IPR013149">
    <property type="entry name" value="ADH-like_C"/>
</dbReference>
<feature type="non-terminal residue" evidence="8">
    <location>
        <position position="1"/>
    </location>
</feature>
<keyword evidence="5" id="KW-0560">Oxidoreductase</keyword>
<dbReference type="OrthoDB" id="3941538at2759"/>
<evidence type="ECO:0000313" key="8">
    <source>
        <dbReference type="EMBL" id="ORX98364.1"/>
    </source>
</evidence>
<dbReference type="GO" id="GO:0046872">
    <property type="term" value="F:metal ion binding"/>
    <property type="evidence" value="ECO:0007669"/>
    <property type="project" value="UniProtKB-KW"/>
</dbReference>
<evidence type="ECO:0000256" key="3">
    <source>
        <dbReference type="ARBA" id="ARBA00022723"/>
    </source>
</evidence>
<sequence length="352" mass="37738">ISVHWGGICGTDLSEYTSGPITIPTPSKPHSITGASLPIAFGHEFCGRVSALPPSFPHNGVFKLNSPVMVDPSIICWKCAACTSGLDNICPQWGYIGLNGGARFSDKVNVEMRMCHLLPDDGSVDLNSVVLCQPLTVGRHALAASGITGSELRGMNVLVIGGGPVGLTVLLNLRAKGVGVGLMSEPTAKRSEMIRQLGLSHDTDILNPMMMNVAGECRARTGGEGVDVVFDSAGVEAGMLAGMESLKLRGTYVDIAGWKKPFTIPMHFAMFREINIKFSLGNNDVDYKEVVEDFAAGKFAGAEALITRRLPVEDLVEKGLEELARNKDTHVKIVATWRKDLLKEAQRPRAAL</sequence>
<dbReference type="GO" id="GO:0000721">
    <property type="term" value="F:(R,R)-butanediol dehydrogenase activity"/>
    <property type="evidence" value="ECO:0007669"/>
    <property type="project" value="TreeGrafter"/>
</dbReference>
<feature type="domain" description="Alcohol dehydrogenase-like N-terminal" evidence="7">
    <location>
        <begin position="1"/>
        <end position="120"/>
    </location>
</feature>
<evidence type="ECO:0000256" key="1">
    <source>
        <dbReference type="ARBA" id="ARBA00001947"/>
    </source>
</evidence>
<dbReference type="GO" id="GO:0034079">
    <property type="term" value="P:butanediol biosynthetic process"/>
    <property type="evidence" value="ECO:0007669"/>
    <property type="project" value="TreeGrafter"/>
</dbReference>
<proteinExistence type="inferred from homology"/>
<evidence type="ECO:0000256" key="5">
    <source>
        <dbReference type="ARBA" id="ARBA00023002"/>
    </source>
</evidence>
<evidence type="ECO:0000256" key="4">
    <source>
        <dbReference type="ARBA" id="ARBA00022833"/>
    </source>
</evidence>
<dbReference type="SUPFAM" id="SSF50129">
    <property type="entry name" value="GroES-like"/>
    <property type="match status" value="1"/>
</dbReference>
<comment type="cofactor">
    <cofactor evidence="1">
        <name>Zn(2+)</name>
        <dbReference type="ChEBI" id="CHEBI:29105"/>
    </cofactor>
</comment>
<dbReference type="Gene3D" id="3.40.50.720">
    <property type="entry name" value="NAD(P)-binding Rossmann-like Domain"/>
    <property type="match status" value="1"/>
</dbReference>
<evidence type="ECO:0000313" key="9">
    <source>
        <dbReference type="Proteomes" id="UP000193144"/>
    </source>
</evidence>
<dbReference type="Pfam" id="PF00107">
    <property type="entry name" value="ADH_zinc_N"/>
    <property type="match status" value="1"/>
</dbReference>
<dbReference type="SUPFAM" id="SSF51735">
    <property type="entry name" value="NAD(P)-binding Rossmann-fold domains"/>
    <property type="match status" value="1"/>
</dbReference>
<evidence type="ECO:0000259" key="6">
    <source>
        <dbReference type="Pfam" id="PF00107"/>
    </source>
</evidence>
<accession>A0A1Y1YLA3</accession>
<dbReference type="PANTHER" id="PTHR43161:SF23">
    <property type="entry name" value="(R,R)-BUTANEDIOL DEHYDROGENASE-RELATED"/>
    <property type="match status" value="1"/>
</dbReference>
<gene>
    <name evidence="8" type="ORF">BCR34DRAFT_496167</name>
</gene>
<dbReference type="EMBL" id="MCFA01000216">
    <property type="protein sequence ID" value="ORX98364.1"/>
    <property type="molecule type" value="Genomic_DNA"/>
</dbReference>
<comment type="similarity">
    <text evidence="2">Belongs to the zinc-containing alcohol dehydrogenase family.</text>
</comment>
<keyword evidence="9" id="KW-1185">Reference proteome</keyword>
<protein>
    <recommendedName>
        <fullName evidence="10">Chaperonin 10-like protein</fullName>
    </recommendedName>
</protein>
<comment type="caution">
    <text evidence="8">The sequence shown here is derived from an EMBL/GenBank/DDBJ whole genome shotgun (WGS) entry which is preliminary data.</text>
</comment>
<dbReference type="STRING" id="1231657.A0A1Y1YLA3"/>
<name>A0A1Y1YLA3_9PLEO</name>
<dbReference type="Proteomes" id="UP000193144">
    <property type="component" value="Unassembled WGS sequence"/>
</dbReference>
<dbReference type="PANTHER" id="PTHR43161">
    <property type="entry name" value="SORBITOL DEHYDROGENASE"/>
    <property type="match status" value="1"/>
</dbReference>
<dbReference type="AlphaFoldDB" id="A0A1Y1YLA3"/>
<dbReference type="Pfam" id="PF08240">
    <property type="entry name" value="ADH_N"/>
    <property type="match status" value="1"/>
</dbReference>
<reference evidence="8 9" key="1">
    <citation type="submission" date="2016-07" db="EMBL/GenBank/DDBJ databases">
        <title>Pervasive Adenine N6-methylation of Active Genes in Fungi.</title>
        <authorList>
            <consortium name="DOE Joint Genome Institute"/>
            <person name="Mondo S.J."/>
            <person name="Dannebaum R.O."/>
            <person name="Kuo R.C."/>
            <person name="Labutti K."/>
            <person name="Haridas S."/>
            <person name="Kuo A."/>
            <person name="Salamov A."/>
            <person name="Ahrendt S.R."/>
            <person name="Lipzen A."/>
            <person name="Sullivan W."/>
            <person name="Andreopoulos W.B."/>
            <person name="Clum A."/>
            <person name="Lindquist E."/>
            <person name="Daum C."/>
            <person name="Ramamoorthy G.K."/>
            <person name="Gryganskyi A."/>
            <person name="Culley D."/>
            <person name="Magnuson J.K."/>
            <person name="James T.Y."/>
            <person name="O'Malley M.A."/>
            <person name="Stajich J.E."/>
            <person name="Spatafora J.W."/>
            <person name="Visel A."/>
            <person name="Grigoriev I.V."/>
        </authorList>
    </citation>
    <scope>NUCLEOTIDE SEQUENCE [LARGE SCALE GENOMIC DNA]</scope>
    <source>
        <strain evidence="8 9">CBS 115471</strain>
    </source>
</reference>
<keyword evidence="3" id="KW-0479">Metal-binding</keyword>
<dbReference type="InterPro" id="IPR036291">
    <property type="entry name" value="NAD(P)-bd_dom_sf"/>
</dbReference>
<dbReference type="GO" id="GO:0005737">
    <property type="term" value="C:cytoplasm"/>
    <property type="evidence" value="ECO:0007669"/>
    <property type="project" value="TreeGrafter"/>
</dbReference>
<keyword evidence="4" id="KW-0862">Zinc</keyword>
<feature type="domain" description="Alcohol dehydrogenase-like C-terminal" evidence="6">
    <location>
        <begin position="164"/>
        <end position="294"/>
    </location>
</feature>
<dbReference type="InterPro" id="IPR011032">
    <property type="entry name" value="GroES-like_sf"/>
</dbReference>
<organism evidence="8 9">
    <name type="scientific">Clohesyomyces aquaticus</name>
    <dbReference type="NCBI Taxonomy" id="1231657"/>
    <lineage>
        <taxon>Eukaryota</taxon>
        <taxon>Fungi</taxon>
        <taxon>Dikarya</taxon>
        <taxon>Ascomycota</taxon>
        <taxon>Pezizomycotina</taxon>
        <taxon>Dothideomycetes</taxon>
        <taxon>Pleosporomycetidae</taxon>
        <taxon>Pleosporales</taxon>
        <taxon>Lindgomycetaceae</taxon>
        <taxon>Clohesyomyces</taxon>
    </lineage>
</organism>
<evidence type="ECO:0008006" key="10">
    <source>
        <dbReference type="Google" id="ProtNLM"/>
    </source>
</evidence>
<evidence type="ECO:0000256" key="2">
    <source>
        <dbReference type="ARBA" id="ARBA00008072"/>
    </source>
</evidence>
<dbReference type="Gene3D" id="3.90.180.10">
    <property type="entry name" value="Medium-chain alcohol dehydrogenases, catalytic domain"/>
    <property type="match status" value="1"/>
</dbReference>